<dbReference type="Pfam" id="PF04930">
    <property type="entry name" value="FUN14"/>
    <property type="match status" value="1"/>
</dbReference>
<accession>A0A8J8Q3Y0</accession>
<dbReference type="Proteomes" id="UP000766904">
    <property type="component" value="Unassembled WGS sequence"/>
</dbReference>
<dbReference type="InterPro" id="IPR007014">
    <property type="entry name" value="FUN14"/>
</dbReference>
<evidence type="ECO:0000313" key="6">
    <source>
        <dbReference type="EMBL" id="TYL36675.1"/>
    </source>
</evidence>
<comment type="caution">
    <text evidence="6">The sequence shown here is derived from an EMBL/GenBank/DDBJ whole genome shotgun (WGS) entry which is preliminary data.</text>
</comment>
<keyword evidence="3" id="KW-0812">Transmembrane</keyword>
<evidence type="ECO:0000256" key="5">
    <source>
        <dbReference type="ARBA" id="ARBA00023136"/>
    </source>
</evidence>
<keyword evidence="5" id="KW-0472">Membrane</keyword>
<comment type="similarity">
    <text evidence="2">Belongs to the FUN14 family.</text>
</comment>
<dbReference type="PANTHER" id="PTHR21346:SF10">
    <property type="entry name" value="TRANSMEMBRANE PROTEIN"/>
    <property type="match status" value="1"/>
</dbReference>
<organism evidence="6 7">
    <name type="scientific">Natronococcus pandeyae</name>
    <dbReference type="NCBI Taxonomy" id="2055836"/>
    <lineage>
        <taxon>Archaea</taxon>
        <taxon>Methanobacteriati</taxon>
        <taxon>Methanobacteriota</taxon>
        <taxon>Stenosarchaea group</taxon>
        <taxon>Halobacteria</taxon>
        <taxon>Halobacteriales</taxon>
        <taxon>Natrialbaceae</taxon>
        <taxon>Natronococcus</taxon>
    </lineage>
</organism>
<keyword evidence="4" id="KW-1133">Transmembrane helix</keyword>
<protein>
    <recommendedName>
        <fullName evidence="8">FUN14 family protein</fullName>
    </recommendedName>
</protein>
<reference evidence="6" key="1">
    <citation type="submission" date="2017-11" db="EMBL/GenBank/DDBJ databases">
        <authorList>
            <person name="Kajale S.C."/>
            <person name="Sharma A."/>
        </authorList>
    </citation>
    <scope>NUCLEOTIDE SEQUENCE</scope>
    <source>
        <strain evidence="6">LS1_42</strain>
    </source>
</reference>
<dbReference type="RefSeq" id="WP_148860020.1">
    <property type="nucleotide sequence ID" value="NZ_PHNJ01000016.1"/>
</dbReference>
<name>A0A8J8Q3Y0_9EURY</name>
<dbReference type="AlphaFoldDB" id="A0A8J8Q3Y0"/>
<dbReference type="OrthoDB" id="168550at2157"/>
<evidence type="ECO:0000256" key="2">
    <source>
        <dbReference type="ARBA" id="ARBA00009160"/>
    </source>
</evidence>
<dbReference type="GO" id="GO:0016020">
    <property type="term" value="C:membrane"/>
    <property type="evidence" value="ECO:0007669"/>
    <property type="project" value="UniProtKB-SubCell"/>
</dbReference>
<keyword evidence="7" id="KW-1185">Reference proteome</keyword>
<dbReference type="PANTHER" id="PTHR21346">
    <property type="entry name" value="FUN14 DOMAIN CONTAINING"/>
    <property type="match status" value="1"/>
</dbReference>
<proteinExistence type="inferred from homology"/>
<evidence type="ECO:0000256" key="4">
    <source>
        <dbReference type="ARBA" id="ARBA00022989"/>
    </source>
</evidence>
<gene>
    <name evidence="6" type="ORF">CV102_21330</name>
</gene>
<evidence type="ECO:0000313" key="7">
    <source>
        <dbReference type="Proteomes" id="UP000766904"/>
    </source>
</evidence>
<evidence type="ECO:0008006" key="8">
    <source>
        <dbReference type="Google" id="ProtNLM"/>
    </source>
</evidence>
<comment type="subcellular location">
    <subcellularLocation>
        <location evidence="1">Membrane</location>
    </subcellularLocation>
</comment>
<evidence type="ECO:0000256" key="1">
    <source>
        <dbReference type="ARBA" id="ARBA00004370"/>
    </source>
</evidence>
<sequence length="104" mass="10979">MIDVDPTALGLEFGAGAVIGGLIGFATKKIAKLLAVIVGVQLMLFRYLESQEIVVVDWNRLSAGLVGAQEHAEGAEIHWIESVLSTLSLGAGFTSGFLVGFYRG</sequence>
<dbReference type="EMBL" id="PHNJ01000016">
    <property type="protein sequence ID" value="TYL36675.1"/>
    <property type="molecule type" value="Genomic_DNA"/>
</dbReference>
<evidence type="ECO:0000256" key="3">
    <source>
        <dbReference type="ARBA" id="ARBA00022692"/>
    </source>
</evidence>